<keyword evidence="4" id="KW-0736">Signalosome</keyword>
<reference evidence="8" key="1">
    <citation type="journal article" date="2022" name="bioRxiv">
        <title>Genomics of Preaxostyla Flagellates Illuminates Evolutionary Transitions and the Path Towards Mitochondrial Loss.</title>
        <authorList>
            <person name="Novak L.V.F."/>
            <person name="Treitli S.C."/>
            <person name="Pyrih J."/>
            <person name="Halakuc P."/>
            <person name="Pipaliya S.V."/>
            <person name="Vacek V."/>
            <person name="Brzon O."/>
            <person name="Soukal P."/>
            <person name="Eme L."/>
            <person name="Dacks J.B."/>
            <person name="Karnkowska A."/>
            <person name="Elias M."/>
            <person name="Hampl V."/>
        </authorList>
    </citation>
    <scope>NUCLEOTIDE SEQUENCE</scope>
    <source>
        <strain evidence="8">RCP-MX</strain>
    </source>
</reference>
<feature type="compositionally biased region" description="Basic and acidic residues" evidence="6">
    <location>
        <begin position="361"/>
        <end position="373"/>
    </location>
</feature>
<keyword evidence="5" id="KW-0539">Nucleus</keyword>
<evidence type="ECO:0000256" key="5">
    <source>
        <dbReference type="ARBA" id="ARBA00023242"/>
    </source>
</evidence>
<evidence type="ECO:0000313" key="9">
    <source>
        <dbReference type="Proteomes" id="UP001141327"/>
    </source>
</evidence>
<keyword evidence="9" id="KW-1185">Reference proteome</keyword>
<dbReference type="EMBL" id="JAPMOS010000002">
    <property type="protein sequence ID" value="KAJ4462783.1"/>
    <property type="molecule type" value="Genomic_DNA"/>
</dbReference>
<proteinExistence type="predicted"/>
<dbReference type="Pfam" id="PF10602">
    <property type="entry name" value="RPN7"/>
    <property type="match status" value="1"/>
</dbReference>
<dbReference type="PANTHER" id="PTHR14145:SF2">
    <property type="entry name" value="COP9 SIGNALOSOME COMPLEX SUBUNIT 1"/>
    <property type="match status" value="1"/>
</dbReference>
<evidence type="ECO:0000256" key="3">
    <source>
        <dbReference type="ARBA" id="ARBA00022490"/>
    </source>
</evidence>
<gene>
    <name evidence="8" type="ORF">PAPYR_806</name>
</gene>
<dbReference type="Proteomes" id="UP001141327">
    <property type="component" value="Unassembled WGS sequence"/>
</dbReference>
<dbReference type="InterPro" id="IPR011990">
    <property type="entry name" value="TPR-like_helical_dom_sf"/>
</dbReference>
<feature type="region of interest" description="Disordered" evidence="6">
    <location>
        <begin position="347"/>
        <end position="373"/>
    </location>
</feature>
<organism evidence="8 9">
    <name type="scientific">Paratrimastix pyriformis</name>
    <dbReference type="NCBI Taxonomy" id="342808"/>
    <lineage>
        <taxon>Eukaryota</taxon>
        <taxon>Metamonada</taxon>
        <taxon>Preaxostyla</taxon>
        <taxon>Paratrimastigidae</taxon>
        <taxon>Paratrimastix</taxon>
    </lineage>
</organism>
<sequence length="373" mass="40887">MQAKPAAPTTAAGVVAAAKQAAQPAPQSSPVPTATASSGDSAPAAFDMEAYISQYSGNTRIARLLNIADWFPNLKIDALRLAITELKQGFNTAAYAQACKMAGDALGPLGIFDAKWAEETDRKAQQQIDRLEIDLNGYKTNMVRESIRTCHNDMGDFYVRRGDYTNALKSYIRARDYSSSPKHEMALCFNVIKVSLAMGNYSYLQSFLTKAEAIPPEAGQPEPERRVLNSKLKVSNALHQLFSRNYRLAARALLECQVDIGAAFNEVITPADIALIGGLCALATYDRRDLKQKVIDNGPFKSFLELQPDLREAITRFYMCDYAECLGILDRIKARRTITRTARLARREGEGEGSGGLMRAADAHRDGGRFGSG</sequence>
<dbReference type="InterPro" id="IPR045135">
    <property type="entry name" value="Rpn7_N"/>
</dbReference>
<feature type="region of interest" description="Disordered" evidence="6">
    <location>
        <begin position="15"/>
        <end position="40"/>
    </location>
</feature>
<evidence type="ECO:0000256" key="4">
    <source>
        <dbReference type="ARBA" id="ARBA00022790"/>
    </source>
</evidence>
<keyword evidence="3" id="KW-0963">Cytoplasm</keyword>
<dbReference type="PANTHER" id="PTHR14145">
    <property type="entry name" value="26S PROTESOME SUBUNIT 6"/>
    <property type="match status" value="1"/>
</dbReference>
<feature type="domain" description="26S proteasome regulatory subunit Rpn7 N-terminal" evidence="7">
    <location>
        <begin position="113"/>
        <end position="293"/>
    </location>
</feature>
<protein>
    <submittedName>
        <fullName evidence="8">COP9 signalosome complex subunit 1</fullName>
    </submittedName>
</protein>
<evidence type="ECO:0000256" key="1">
    <source>
        <dbReference type="ARBA" id="ARBA00004123"/>
    </source>
</evidence>
<feature type="compositionally biased region" description="Low complexity" evidence="6">
    <location>
        <begin position="15"/>
        <end position="39"/>
    </location>
</feature>
<evidence type="ECO:0000256" key="2">
    <source>
        <dbReference type="ARBA" id="ARBA00004496"/>
    </source>
</evidence>
<comment type="subcellular location">
    <subcellularLocation>
        <location evidence="2">Cytoplasm</location>
    </subcellularLocation>
    <subcellularLocation>
        <location evidence="1">Nucleus</location>
    </subcellularLocation>
</comment>
<comment type="caution">
    <text evidence="8">The sequence shown here is derived from an EMBL/GenBank/DDBJ whole genome shotgun (WGS) entry which is preliminary data.</text>
</comment>
<accession>A0ABQ8UWF7</accession>
<dbReference type="InterPro" id="IPR019585">
    <property type="entry name" value="Rpn7/CSN1"/>
</dbReference>
<dbReference type="SUPFAM" id="SSF48452">
    <property type="entry name" value="TPR-like"/>
    <property type="match status" value="1"/>
</dbReference>
<dbReference type="Gene3D" id="1.25.40.570">
    <property type="match status" value="1"/>
</dbReference>
<name>A0ABQ8UWF7_9EUKA</name>
<evidence type="ECO:0000259" key="7">
    <source>
        <dbReference type="Pfam" id="PF10602"/>
    </source>
</evidence>
<evidence type="ECO:0000256" key="6">
    <source>
        <dbReference type="SAM" id="MobiDB-lite"/>
    </source>
</evidence>
<evidence type="ECO:0000313" key="8">
    <source>
        <dbReference type="EMBL" id="KAJ4462783.1"/>
    </source>
</evidence>